<evidence type="ECO:0008006" key="4">
    <source>
        <dbReference type="Google" id="ProtNLM"/>
    </source>
</evidence>
<comment type="caution">
    <text evidence="2">The sequence shown here is derived from an EMBL/GenBank/DDBJ whole genome shotgun (WGS) entry which is preliminary data.</text>
</comment>
<evidence type="ECO:0000313" key="3">
    <source>
        <dbReference type="Proteomes" id="UP001212841"/>
    </source>
</evidence>
<reference evidence="2" key="1">
    <citation type="submission" date="2020-05" db="EMBL/GenBank/DDBJ databases">
        <title>Phylogenomic resolution of chytrid fungi.</title>
        <authorList>
            <person name="Stajich J.E."/>
            <person name="Amses K."/>
            <person name="Simmons R."/>
            <person name="Seto K."/>
            <person name="Myers J."/>
            <person name="Bonds A."/>
            <person name="Quandt C.A."/>
            <person name="Barry K."/>
            <person name="Liu P."/>
            <person name="Grigoriev I."/>
            <person name="Longcore J.E."/>
            <person name="James T.Y."/>
        </authorList>
    </citation>
    <scope>NUCLEOTIDE SEQUENCE</scope>
    <source>
        <strain evidence="2">JEL0318</strain>
    </source>
</reference>
<proteinExistence type="predicted"/>
<sequence>MTTSATYDSGLSLPASASGTTYKVPAHNGRVAAITFISRDLTENCCENIRCLLNHLGECGEVLGFKTGCGPNGNYIVVEFKTEEAAWECLTKPVFCCKGWCMKIRPARIPSEVSQIETFDRSTKSPQTPVPKEKSAKRRRRSRSPSDTTPDRTSKSEHKRHRSSHHRSKRQSTRRGRSPSPDPAPSSSNQRDDPEASSVVVVKEKTTQDAPTPRRKENAASPPPPERATNGPNPVTAAEGTQPAAAAGTHPKSDQQGPILPTSTWPAITSDYLEQFLSSILRQQPNHTGSDQEVMDLTTPELSPPHVNGQTKQPLVYHTDANGQLPYAPAHPDVKVENNEHPSADISSGSTDVDAKDIAERPPFSRNASISLSAFEETLQDMADEGDKSGFVGLKARFCFGCGWKFVSGDRFCALCGKDRRVFES</sequence>
<dbReference type="Proteomes" id="UP001212841">
    <property type="component" value="Unassembled WGS sequence"/>
</dbReference>
<evidence type="ECO:0000313" key="2">
    <source>
        <dbReference type="EMBL" id="KAJ3054166.1"/>
    </source>
</evidence>
<accession>A0AAD5SGF9</accession>
<name>A0AAD5SGF9_9FUNG</name>
<feature type="compositionally biased region" description="Basic residues" evidence="1">
    <location>
        <begin position="157"/>
        <end position="177"/>
    </location>
</feature>
<gene>
    <name evidence="2" type="ORF">HK097_002488</name>
</gene>
<feature type="region of interest" description="Disordered" evidence="1">
    <location>
        <begin position="114"/>
        <end position="263"/>
    </location>
</feature>
<evidence type="ECO:0000256" key="1">
    <source>
        <dbReference type="SAM" id="MobiDB-lite"/>
    </source>
</evidence>
<feature type="compositionally biased region" description="Low complexity" evidence="1">
    <location>
        <begin position="236"/>
        <end position="249"/>
    </location>
</feature>
<organism evidence="2 3">
    <name type="scientific">Rhizophlyctis rosea</name>
    <dbReference type="NCBI Taxonomy" id="64517"/>
    <lineage>
        <taxon>Eukaryota</taxon>
        <taxon>Fungi</taxon>
        <taxon>Fungi incertae sedis</taxon>
        <taxon>Chytridiomycota</taxon>
        <taxon>Chytridiomycota incertae sedis</taxon>
        <taxon>Chytridiomycetes</taxon>
        <taxon>Rhizophlyctidales</taxon>
        <taxon>Rhizophlyctidaceae</taxon>
        <taxon>Rhizophlyctis</taxon>
    </lineage>
</organism>
<dbReference type="EMBL" id="JADGJD010000154">
    <property type="protein sequence ID" value="KAJ3054166.1"/>
    <property type="molecule type" value="Genomic_DNA"/>
</dbReference>
<feature type="compositionally biased region" description="Basic and acidic residues" evidence="1">
    <location>
        <begin position="202"/>
        <end position="218"/>
    </location>
</feature>
<protein>
    <recommendedName>
        <fullName evidence="4">RRM domain-containing protein</fullName>
    </recommendedName>
</protein>
<keyword evidence="3" id="KW-1185">Reference proteome</keyword>
<dbReference type="AlphaFoldDB" id="A0AAD5SGF9"/>